<comment type="caution">
    <text evidence="1">The sequence shown here is derived from an EMBL/GenBank/DDBJ whole genome shotgun (WGS) entry which is preliminary data.</text>
</comment>
<dbReference type="EMBL" id="JAARRL010000002">
    <property type="protein sequence ID" value="MBC1499423.1"/>
    <property type="molecule type" value="Genomic_DNA"/>
</dbReference>
<organism evidence="1 2">
    <name type="scientific">Listeria weihenstephanensis</name>
    <dbReference type="NCBI Taxonomy" id="1006155"/>
    <lineage>
        <taxon>Bacteria</taxon>
        <taxon>Bacillati</taxon>
        <taxon>Bacillota</taxon>
        <taxon>Bacilli</taxon>
        <taxon>Bacillales</taxon>
        <taxon>Listeriaceae</taxon>
        <taxon>Listeria</taxon>
    </lineage>
</organism>
<evidence type="ECO:0000313" key="2">
    <source>
        <dbReference type="Proteomes" id="UP000564536"/>
    </source>
</evidence>
<proteinExistence type="predicted"/>
<dbReference type="Pfam" id="PF07751">
    <property type="entry name" value="Abi_2"/>
    <property type="match status" value="1"/>
</dbReference>
<dbReference type="Proteomes" id="UP000564536">
    <property type="component" value="Unassembled WGS sequence"/>
</dbReference>
<gene>
    <name evidence="1" type="ORF">HB943_02330</name>
</gene>
<reference evidence="1 2" key="1">
    <citation type="submission" date="2020-03" db="EMBL/GenBank/DDBJ databases">
        <title>Soil Listeria distribution.</title>
        <authorList>
            <person name="Liao J."/>
            <person name="Wiedmann M."/>
        </authorList>
    </citation>
    <scope>NUCLEOTIDE SEQUENCE [LARGE SCALE GENOMIC DNA]</scope>
    <source>
        <strain evidence="1 2">FSL L7-1523</strain>
    </source>
</reference>
<dbReference type="InterPro" id="IPR011664">
    <property type="entry name" value="Abi_system_AbiD/AbiF-like"/>
</dbReference>
<dbReference type="AlphaFoldDB" id="A0A841Z4V1"/>
<accession>A0A841Z4V1</accession>
<evidence type="ECO:0000313" key="1">
    <source>
        <dbReference type="EMBL" id="MBC1499423.1"/>
    </source>
</evidence>
<name>A0A841Z4V1_9LIST</name>
<sequence>MDKTGRKLRLPYFELNKPFKEIDISEHDVLEIVGFEFPISSKGKIEIKEQRKLKEPLKIESMITKLELKHQIVFSPKEKIEANEFFKYTNYYRISIFIRYLNKDRSFTALKNIYEFDNFLSENIGNMIPPLEGYIGTSLAYVLTNEYEDIIKRLDKKGENLTPALVYLDKRIYRDEFIRNNSIDNTFSYIAKSLFDKQDRDLTIKHHVSFYDGWVPFWVLVEHITFGDLSTILRYLERNVKKTWIDYSFPNNNPSTIIEWLNTIRILRNTAAHCSRFYGSNFTYNPKINKEDLDLMYFEKEDERYRTTFKNTLFAGLIVLRRLYESLREADKIRWNNFIYEIELRLAKDENLSKSRLGFNNQWSETLKIVI</sequence>
<protein>
    <submittedName>
        <fullName evidence="1">Abi family protein</fullName>
    </submittedName>
</protein>
<dbReference type="RefSeq" id="WP_185424371.1">
    <property type="nucleotide sequence ID" value="NZ_JAARRL010000002.1"/>
</dbReference>